<dbReference type="Pfam" id="PF13474">
    <property type="entry name" value="SnoaL_3"/>
    <property type="match status" value="1"/>
</dbReference>
<evidence type="ECO:0000313" key="2">
    <source>
        <dbReference type="EMBL" id="MDM7855283.1"/>
    </source>
</evidence>
<evidence type="ECO:0000259" key="1">
    <source>
        <dbReference type="Pfam" id="PF13474"/>
    </source>
</evidence>
<gene>
    <name evidence="2" type="ORF">QRT04_10105</name>
</gene>
<proteinExistence type="predicted"/>
<protein>
    <recommendedName>
        <fullName evidence="1">SnoaL-like domain-containing protein</fullName>
    </recommendedName>
</protein>
<dbReference type="Gene3D" id="3.10.450.50">
    <property type="match status" value="1"/>
</dbReference>
<dbReference type="SUPFAM" id="SSF54427">
    <property type="entry name" value="NTF2-like"/>
    <property type="match status" value="1"/>
</dbReference>
<dbReference type="RefSeq" id="WP_289455084.1">
    <property type="nucleotide sequence ID" value="NZ_JAUCGQ010000001.1"/>
</dbReference>
<dbReference type="EMBL" id="JAUCGQ010000001">
    <property type="protein sequence ID" value="MDM7855283.1"/>
    <property type="molecule type" value="Genomic_DNA"/>
</dbReference>
<feature type="domain" description="SnoaL-like" evidence="1">
    <location>
        <begin position="12"/>
        <end position="116"/>
    </location>
</feature>
<keyword evidence="3" id="KW-1185">Reference proteome</keyword>
<name>A0ABT7SGG2_9CELL</name>
<reference evidence="2 3" key="1">
    <citation type="submission" date="2023-06" db="EMBL/GenBank/DDBJ databases">
        <title>Cellulomonas sp. MW4 Whole genome sequence.</title>
        <authorList>
            <person name="Park S."/>
        </authorList>
    </citation>
    <scope>NUCLEOTIDE SEQUENCE [LARGE SCALE GENOMIC DNA]</scope>
    <source>
        <strain evidence="2 3">MW4</strain>
    </source>
</reference>
<accession>A0ABT7SGG2</accession>
<dbReference type="InterPro" id="IPR037401">
    <property type="entry name" value="SnoaL-like"/>
</dbReference>
<dbReference type="InterPro" id="IPR032710">
    <property type="entry name" value="NTF2-like_dom_sf"/>
</dbReference>
<sequence>MSSSHTAAEVRAALETMSGSRSTDVFHDQFLSLDPAAVALVSRDQLARALPARQAMFAAIGATGTTLRHLDVHELDDRHVLATTTWDVDLVDEAAEPLTLESSYLMRRMDGGWRVLVYLNHRDIAAVVAERRP</sequence>
<evidence type="ECO:0000313" key="3">
    <source>
        <dbReference type="Proteomes" id="UP001529338"/>
    </source>
</evidence>
<dbReference type="Proteomes" id="UP001529338">
    <property type="component" value="Unassembled WGS sequence"/>
</dbReference>
<organism evidence="2 3">
    <name type="scientific">Cellulomonas alba</name>
    <dbReference type="NCBI Taxonomy" id="3053467"/>
    <lineage>
        <taxon>Bacteria</taxon>
        <taxon>Bacillati</taxon>
        <taxon>Actinomycetota</taxon>
        <taxon>Actinomycetes</taxon>
        <taxon>Micrococcales</taxon>
        <taxon>Cellulomonadaceae</taxon>
        <taxon>Cellulomonas</taxon>
    </lineage>
</organism>
<comment type="caution">
    <text evidence="2">The sequence shown here is derived from an EMBL/GenBank/DDBJ whole genome shotgun (WGS) entry which is preliminary data.</text>
</comment>